<evidence type="ECO:0000313" key="1">
    <source>
        <dbReference type="EMBL" id="CAG8600310.1"/>
    </source>
</evidence>
<keyword evidence="2" id="KW-1185">Reference proteome</keyword>
<sequence>MSCPPGQLPIYIFDFIRTGQIQRNKRTDKLSKTNYIFENGETSCKQMKENMFVRPTTVNLTFSVRKGNTSSGHQFVRTAVKLGAIVPRQYLGWLYMTKETTKMLCYLVLSNDEPKIKRDSSSGCPVSVGAGLVNQSCNNSPILVEN</sequence>
<dbReference type="AlphaFoldDB" id="A0A9N9GGH4"/>
<dbReference type="EMBL" id="CAJVPK010001858">
    <property type="protein sequence ID" value="CAG8600310.1"/>
    <property type="molecule type" value="Genomic_DNA"/>
</dbReference>
<name>A0A9N9GGH4_9GLOM</name>
<gene>
    <name evidence="1" type="ORF">DEBURN_LOCUS9485</name>
</gene>
<protein>
    <submittedName>
        <fullName evidence="1">6410_t:CDS:1</fullName>
    </submittedName>
</protein>
<organism evidence="1 2">
    <name type="scientific">Diversispora eburnea</name>
    <dbReference type="NCBI Taxonomy" id="1213867"/>
    <lineage>
        <taxon>Eukaryota</taxon>
        <taxon>Fungi</taxon>
        <taxon>Fungi incertae sedis</taxon>
        <taxon>Mucoromycota</taxon>
        <taxon>Glomeromycotina</taxon>
        <taxon>Glomeromycetes</taxon>
        <taxon>Diversisporales</taxon>
        <taxon>Diversisporaceae</taxon>
        <taxon>Diversispora</taxon>
    </lineage>
</organism>
<reference evidence="1" key="1">
    <citation type="submission" date="2021-06" db="EMBL/GenBank/DDBJ databases">
        <authorList>
            <person name="Kallberg Y."/>
            <person name="Tangrot J."/>
            <person name="Rosling A."/>
        </authorList>
    </citation>
    <scope>NUCLEOTIDE SEQUENCE</scope>
    <source>
        <strain evidence="1">AZ414A</strain>
    </source>
</reference>
<comment type="caution">
    <text evidence="1">The sequence shown here is derived from an EMBL/GenBank/DDBJ whole genome shotgun (WGS) entry which is preliminary data.</text>
</comment>
<dbReference type="Proteomes" id="UP000789706">
    <property type="component" value="Unassembled WGS sequence"/>
</dbReference>
<evidence type="ECO:0000313" key="2">
    <source>
        <dbReference type="Proteomes" id="UP000789706"/>
    </source>
</evidence>
<proteinExistence type="predicted"/>
<accession>A0A9N9GGH4</accession>